<sequence>MLKNNNDEPAAAIAMVSRGARDTSRFVSQRSIKQMAGVKNTTPFLQTARDTLHFVSQRSNETDGRCREYISFLRGKLRPAYKSTLFSGQVHPFNLSETLPSNLLT</sequence>
<evidence type="ECO:0000313" key="2">
    <source>
        <dbReference type="Proteomes" id="UP001049176"/>
    </source>
</evidence>
<dbReference type="KEGG" id="more:E1B28_006635"/>
<gene>
    <name evidence="1" type="ORF">E1B28_006635</name>
</gene>
<name>A0A9P8A9K3_9AGAR</name>
<evidence type="ECO:0000313" key="1">
    <source>
        <dbReference type="EMBL" id="KAG7095951.1"/>
    </source>
</evidence>
<reference evidence="1" key="1">
    <citation type="journal article" date="2021" name="Genome Biol. Evol.">
        <title>The assembled and annotated genome of the fairy-ring fungus Marasmius oreades.</title>
        <authorList>
            <person name="Hiltunen M."/>
            <person name="Ament-Velasquez S.L."/>
            <person name="Johannesson H."/>
        </authorList>
    </citation>
    <scope>NUCLEOTIDE SEQUENCE</scope>
    <source>
        <strain evidence="1">03SP1</strain>
    </source>
</reference>
<accession>A0A9P8A9K3</accession>
<organism evidence="1 2">
    <name type="scientific">Marasmius oreades</name>
    <name type="common">fairy-ring Marasmius</name>
    <dbReference type="NCBI Taxonomy" id="181124"/>
    <lineage>
        <taxon>Eukaryota</taxon>
        <taxon>Fungi</taxon>
        <taxon>Dikarya</taxon>
        <taxon>Basidiomycota</taxon>
        <taxon>Agaricomycotina</taxon>
        <taxon>Agaricomycetes</taxon>
        <taxon>Agaricomycetidae</taxon>
        <taxon>Agaricales</taxon>
        <taxon>Marasmiineae</taxon>
        <taxon>Marasmiaceae</taxon>
        <taxon>Marasmius</taxon>
    </lineage>
</organism>
<dbReference type="GeneID" id="66075711"/>
<keyword evidence="2" id="KW-1185">Reference proteome</keyword>
<dbReference type="Proteomes" id="UP001049176">
    <property type="component" value="Chromosome 3"/>
</dbReference>
<proteinExistence type="predicted"/>
<protein>
    <submittedName>
        <fullName evidence="1">Uncharacterized protein</fullName>
    </submittedName>
</protein>
<dbReference type="RefSeq" id="XP_043012421.1">
    <property type="nucleotide sequence ID" value="XM_043151326.1"/>
</dbReference>
<dbReference type="AlphaFoldDB" id="A0A9P8A9K3"/>
<comment type="caution">
    <text evidence="1">The sequence shown here is derived from an EMBL/GenBank/DDBJ whole genome shotgun (WGS) entry which is preliminary data.</text>
</comment>
<dbReference type="EMBL" id="CM032183">
    <property type="protein sequence ID" value="KAG7095951.1"/>
    <property type="molecule type" value="Genomic_DNA"/>
</dbReference>